<comment type="caution">
    <text evidence="1">The sequence shown here is derived from an EMBL/GenBank/DDBJ whole genome shotgun (WGS) entry which is preliminary data.</text>
</comment>
<evidence type="ECO:0000313" key="1">
    <source>
        <dbReference type="EMBL" id="KAJ9652254.1"/>
    </source>
</evidence>
<reference evidence="1" key="1">
    <citation type="submission" date="2022-10" db="EMBL/GenBank/DDBJ databases">
        <title>Culturing micro-colonial fungi from biological soil crusts in the Mojave desert and describing Neophaeococcomyces mojavensis, and introducing the new genera and species Taxawa tesnikishii.</title>
        <authorList>
            <person name="Kurbessoian T."/>
            <person name="Stajich J.E."/>
        </authorList>
    </citation>
    <scope>NUCLEOTIDE SEQUENCE</scope>
    <source>
        <strain evidence="1">JES_112</strain>
    </source>
</reference>
<dbReference type="EMBL" id="JAPDRQ010000208">
    <property type="protein sequence ID" value="KAJ9652254.1"/>
    <property type="molecule type" value="Genomic_DNA"/>
</dbReference>
<sequence length="970" mass="107619">MPHIFKKPNKSQASLEKITDTSASVRDPRTQHGQHSQQHEPDTAYPQSQAQLAYAQPQYHPHSQPPPPLPQQQQQQQQQYPPHPPNQQQLDERYYAEHAQPQAGPPAHLLNHSPSNRRSQGPPPNAYQEQQQLQPQRPTISVVSPSVQHESIAEDEQHQPGRTQYGTSQTVRASGSKDEKKSRRSNITSFFRTDRKEGKDSPAENNRISRTGSVLKKTGQQAVPSSPQVSQQGQKNSPQPAQSPQGGRSEPIAAYPRPSQEDLRDEQRQYETYYRGGDNRPESRFDAYPTNQQQQPRRPSVQYEEDAPHFPPPANAHQPHQPQSQPQFYQQPNVSQTIIEPSTTHAKQYFPYTGQPLRDRPSALTEADQSLRPPSQNSLVPPGPPSPLGNPPQLVSRPSTSNNPRYSVQSAQAYQPVQQPANQLPAPNQGQGEAGQEGGDTQHLQVQEDMPSSGRDRDRQQRESRMDEQDQRYAAPQDPRIRMSTTAHEGRSTPPPRGRDDIQNLDPQTLQARYEELQAKYSKVKRYYFDREAQVTQLQNTVANQRLSMSKTSLDDAQYATRFERLNGAIQNLAFNIRKDWRRLPNWLAPACNRDACTTGTREMTAVGRAIISRWLYERIFQQIFHPGIDPTLSLHLKQMERTLRRTPSILTTEEQRDDLFTKVTTWRLTTCEGLADVLNSRQQEAYTEALARILADQLCDYLRTLLNDPAPQGLEGYLLPIVAQTLSISANLPLESRDICIEYYHPGTPFNDTFMKLETGITALTNPGSAPTREEYEEDIGDNDEPMSVASDADQSAIEEQIREATKAATTQPSVSTQNIKLEKPKKSGGLFGSSFTGGFVNKKPPTVPTSGSRGPSTQDLTQSAHSQATKTSQEGAGGEDDHQWTIDAMTRGQKEGKIRFAVFLAVEVRGKSPGSSKNDQQQSGSGQQQSSNGNGSGGEAKPNQTNASAGPGVNTSSGSSSGGAGNGG</sequence>
<organism evidence="1 2">
    <name type="scientific">Neophaeococcomyces mojaviensis</name>
    <dbReference type="NCBI Taxonomy" id="3383035"/>
    <lineage>
        <taxon>Eukaryota</taxon>
        <taxon>Fungi</taxon>
        <taxon>Dikarya</taxon>
        <taxon>Ascomycota</taxon>
        <taxon>Pezizomycotina</taxon>
        <taxon>Eurotiomycetes</taxon>
        <taxon>Chaetothyriomycetidae</taxon>
        <taxon>Chaetothyriales</taxon>
        <taxon>Chaetothyriales incertae sedis</taxon>
        <taxon>Neophaeococcomyces</taxon>
    </lineage>
</organism>
<protein>
    <submittedName>
        <fullName evidence="1">Uncharacterized protein</fullName>
    </submittedName>
</protein>
<accession>A0ACC2ZX10</accession>
<gene>
    <name evidence="1" type="ORF">H2198_008494</name>
</gene>
<evidence type="ECO:0000313" key="2">
    <source>
        <dbReference type="Proteomes" id="UP001172386"/>
    </source>
</evidence>
<keyword evidence="2" id="KW-1185">Reference proteome</keyword>
<feature type="non-terminal residue" evidence="1">
    <location>
        <position position="970"/>
    </location>
</feature>
<proteinExistence type="predicted"/>
<dbReference type="Proteomes" id="UP001172386">
    <property type="component" value="Unassembled WGS sequence"/>
</dbReference>
<name>A0ACC2ZX10_9EURO</name>